<feature type="region of interest" description="Disordered" evidence="1">
    <location>
        <begin position="787"/>
        <end position="808"/>
    </location>
</feature>
<dbReference type="AlphaFoldDB" id="A0A8H5WFC2"/>
<organism evidence="2 3">
    <name type="scientific">Fusarium heterosporum</name>
    <dbReference type="NCBI Taxonomy" id="42747"/>
    <lineage>
        <taxon>Eukaryota</taxon>
        <taxon>Fungi</taxon>
        <taxon>Dikarya</taxon>
        <taxon>Ascomycota</taxon>
        <taxon>Pezizomycotina</taxon>
        <taxon>Sordariomycetes</taxon>
        <taxon>Hypocreomycetidae</taxon>
        <taxon>Hypocreales</taxon>
        <taxon>Nectriaceae</taxon>
        <taxon>Fusarium</taxon>
        <taxon>Fusarium heterosporum species complex</taxon>
    </lineage>
</organism>
<reference evidence="2 3" key="1">
    <citation type="submission" date="2020-05" db="EMBL/GenBank/DDBJ databases">
        <title>Identification and distribution of gene clusters putatively required for synthesis of sphingolipid metabolism inhibitors in phylogenetically diverse species of the filamentous fungus Fusarium.</title>
        <authorList>
            <person name="Kim H.-S."/>
            <person name="Busman M."/>
            <person name="Brown D.W."/>
            <person name="Divon H."/>
            <person name="Uhlig S."/>
            <person name="Proctor R.H."/>
        </authorList>
    </citation>
    <scope>NUCLEOTIDE SEQUENCE [LARGE SCALE GENOMIC DNA]</scope>
    <source>
        <strain evidence="2 3">NRRL 20693</strain>
    </source>
</reference>
<dbReference type="Proteomes" id="UP000567885">
    <property type="component" value="Unassembled WGS sequence"/>
</dbReference>
<feature type="compositionally biased region" description="Polar residues" evidence="1">
    <location>
        <begin position="797"/>
        <end position="808"/>
    </location>
</feature>
<gene>
    <name evidence="2" type="ORF">FHETE_11093</name>
</gene>
<dbReference type="EMBL" id="JAAGWQ010000385">
    <property type="protein sequence ID" value="KAF5656119.1"/>
    <property type="molecule type" value="Genomic_DNA"/>
</dbReference>
<evidence type="ECO:0000313" key="3">
    <source>
        <dbReference type="Proteomes" id="UP000567885"/>
    </source>
</evidence>
<sequence length="808" mass="86399">MQEVAKASPVLPSLMLMADMANTSANVHQSALPATAVLAPWMFSSGALSAADLMNTTAATPEDLQNLSQRYMTDAANLHRAPTEVGVFGSGKQTEDASPLNLKQGLPEDGVVFLGHYSRALVMQGLSLNNSYSRYFTKSDRDTMRYYFTGSARGCLSQDPSFNNLTDMVARAAFMTDNAQLQSYIDDPQDWALLLFKYLMSDAMLVNAAYQSVSSGDAQMNKYCMLLHVLDTQSRNFSMLYIKALRLKIGLQLSYGNIAVGPNFGTEIQAIITQIINNVIANPNDMFYQLFSEDVQALQKECSTDVATTIAEQALSDDNGIGLGFEWAVTSMSTRPANAPKVAAETVPQPQVVGEGTGRCGKMFKAIKEKCNTPKSLRVFGAMKTLVTFAVAAYSIHASIEYLLNWNDLSTASHAQAILSVVSSTASILGGVKNIATIIQQIRAADPDTLAGKAIFIELSQSIGAQGPPVAIAQPADDEDFGIKYFFPEEEYEAVDAGNGDMNERIGRTVSNAKSAEMITERFGIMEKKSAVINVALNISTCICIGFQIKKDFDENHHTGVKLLDILNEVANSAQVITGIDETVMMVASIDTAAIPVVGIVVAVLCIIINFIELGVQDTPPEGPIQQYLDEFQDSYISSLPRKPKPALTYTVNPTQINSSGPVALTFSVANTEATTQSKTTVNSLFFQFSVGSVESNLFATPVLASPAKNTAASNTITYAITSGGDDFIISGPPMPTDGSGSISVKVQAKNSAGSPVPATGLVFTITGTGNGVAGVAQVIINESTNNRPDQEVLPSTDVQETLQLTKS</sequence>
<comment type="caution">
    <text evidence="2">The sequence shown here is derived from an EMBL/GenBank/DDBJ whole genome shotgun (WGS) entry which is preliminary data.</text>
</comment>
<keyword evidence="3" id="KW-1185">Reference proteome</keyword>
<dbReference type="OrthoDB" id="10662698at2759"/>
<evidence type="ECO:0000256" key="1">
    <source>
        <dbReference type="SAM" id="MobiDB-lite"/>
    </source>
</evidence>
<accession>A0A8H5WFC2</accession>
<proteinExistence type="predicted"/>
<protein>
    <submittedName>
        <fullName evidence="2">Uncharacterized protein</fullName>
    </submittedName>
</protein>
<name>A0A8H5WFC2_FUSHE</name>
<evidence type="ECO:0000313" key="2">
    <source>
        <dbReference type="EMBL" id="KAF5656119.1"/>
    </source>
</evidence>